<sequence>MKSRYKKHLKRIAARTPIVTFSQNETANKGEVIDKAILDNYFDKFTGYIAEQWQLEEMRYEDIKKGFYSDVLLFMNNYLTCGNNDYIYLLIPTSKNKYKVIEKEHVPTWQRIYWEKEDPNDDRSWCYFDEDTYDLWEYMINQLDKHVEAF</sequence>
<protein>
    <submittedName>
        <fullName evidence="1">Uncharacterized protein</fullName>
    </submittedName>
</protein>
<name>A0A0H4KGP0_9BACI</name>
<organism evidence="1 2">
    <name type="scientific">Priestia filamentosa</name>
    <dbReference type="NCBI Taxonomy" id="1402861"/>
    <lineage>
        <taxon>Bacteria</taxon>
        <taxon>Bacillati</taxon>
        <taxon>Bacillota</taxon>
        <taxon>Bacilli</taxon>
        <taxon>Bacillales</taxon>
        <taxon>Bacillaceae</taxon>
        <taxon>Priestia</taxon>
    </lineage>
</organism>
<proteinExistence type="predicted"/>
<dbReference type="PATRIC" id="fig|135735.6.peg.1550"/>
<dbReference type="KEGG" id="beo:BEH_07610"/>
<dbReference type="RefSeq" id="WP_046216937.1">
    <property type="nucleotide sequence ID" value="NZ_CP011974.1"/>
</dbReference>
<accession>A0A0H4KGP0</accession>
<evidence type="ECO:0000313" key="1">
    <source>
        <dbReference type="EMBL" id="AKO91976.1"/>
    </source>
</evidence>
<reference evidence="1 2" key="1">
    <citation type="journal article" date="2015" name="PLoS ONE">
        <title>Genome Sequence of Bacillus endophyticus and Analysis of Its Companion Mechanism in the Ketogulonigenium vulgare-Bacillus Strain Consortium.</title>
        <authorList>
            <person name="Jia N."/>
            <person name="Du J."/>
            <person name="Ding M.Z."/>
            <person name="Gao F."/>
            <person name="Yuan Y.J."/>
        </authorList>
    </citation>
    <scope>NUCLEOTIDE SEQUENCE [LARGE SCALE GENOMIC DNA]</scope>
    <source>
        <strain evidence="1 2">Hbe603</strain>
    </source>
</reference>
<keyword evidence="2" id="KW-1185">Reference proteome</keyword>
<dbReference type="OrthoDB" id="5194822at2"/>
<reference evidence="2" key="2">
    <citation type="submission" date="2015-06" db="EMBL/GenBank/DDBJ databases">
        <title>Genome Sequence of Bacillus endophyticus and Analysis of its Companion Mechanism in the Ketogulonigenium vulgare-Bacillus strain Consortium.</title>
        <authorList>
            <person name="Jia N."/>
            <person name="Du J."/>
            <person name="Ding M.-Z."/>
            <person name="Gao F."/>
            <person name="Yuan Y.-J."/>
        </authorList>
    </citation>
    <scope>NUCLEOTIDE SEQUENCE [LARGE SCALE GENOMIC DNA]</scope>
    <source>
        <strain evidence="2">Hbe603</strain>
    </source>
</reference>
<dbReference type="Proteomes" id="UP000036202">
    <property type="component" value="Chromosome"/>
</dbReference>
<dbReference type="AlphaFoldDB" id="A0A0H4KGP0"/>
<evidence type="ECO:0000313" key="2">
    <source>
        <dbReference type="Proteomes" id="UP000036202"/>
    </source>
</evidence>
<dbReference type="EMBL" id="CP011974">
    <property type="protein sequence ID" value="AKO91976.1"/>
    <property type="molecule type" value="Genomic_DNA"/>
</dbReference>
<gene>
    <name evidence="1" type="ORF">BEH_07610</name>
</gene>